<keyword evidence="11" id="KW-0482">Metalloprotease</keyword>
<evidence type="ECO:0000259" key="14">
    <source>
        <dbReference type="Pfam" id="PF01433"/>
    </source>
</evidence>
<comment type="cofactor">
    <cofactor evidence="13">
        <name>Zn(2+)</name>
        <dbReference type="ChEBI" id="CHEBI:29105"/>
    </cofactor>
    <text evidence="13">Binds 1 zinc ion per subunit.</text>
</comment>
<feature type="active site" description="Proton acceptor" evidence="12">
    <location>
        <position position="320"/>
    </location>
</feature>
<evidence type="ECO:0000256" key="4">
    <source>
        <dbReference type="ARBA" id="ARBA00012564"/>
    </source>
</evidence>
<evidence type="ECO:0000256" key="10">
    <source>
        <dbReference type="ARBA" id="ARBA00022833"/>
    </source>
</evidence>
<keyword evidence="9" id="KW-0378">Hydrolase</keyword>
<sequence>MVMACALPCAGLAAEPQERTQLTMDSGRPRTPEQVAVRFEHALLGFRVLPEEQKIEGDATLEFIALDPLPRLVLELDHQLGIERIEIDGAALPPSAWRNPEGRLSIDLPQPLAKGERVRARIVYAGKPRVAQKAPWDGAFVWSKAPDGQPWIATSVQGEGCDLFWPCIDHPQGEPLVVEQRITVPAPLVAAGNGVLLGVDERDGWRTYRWRAQSPNTYAIALNIGPYEELRGEYRSRHGNTIPLHFWHLQGRGPQARELFGEFPLALDFFEQVIGPYPFADEKMGVVETPHLGMEHQTINAYGNDYEKDEYGYDWLLHHEFAHEWFGNQMTNVDWDEMWLHEGFGSYMQPLYLQWLRGDMEYHASLLKMRAGVANRFPLVSGKSQVVEAVYSDEIGPGHDIYFKGAWILHTLRGLIGDEAFFTSVRRLVYGRDDPAPGNFQPRYASTREFVDIVNDVTGRDYDWFFDVYVYRPALPQLLAERDATSLRLRWKTPDDLPFPMPVDVRVGGRVVTVPMDGGQGHVELPADTHYTLDPHSKLLRDLPHIDAYREDAAARAKAAREKAGEEK</sequence>
<reference evidence="15 16" key="1">
    <citation type="journal article" date="2008" name="Int. J. Syst. Evol. Microbiol.">
        <title>Luteimonas marina sp. nov., isolated from seawater.</title>
        <authorList>
            <person name="Baik K.S."/>
            <person name="Park S.C."/>
            <person name="Kim M.S."/>
            <person name="Kim E.M."/>
            <person name="Park C."/>
            <person name="Chun J."/>
            <person name="Seong C.N."/>
        </authorList>
    </citation>
    <scope>NUCLEOTIDE SEQUENCE [LARGE SCALE GENOMIC DNA]</scope>
    <source>
        <strain evidence="15 16">FR1330</strain>
    </source>
</reference>
<dbReference type="CDD" id="cd09603">
    <property type="entry name" value="M1_APN_like"/>
    <property type="match status" value="1"/>
</dbReference>
<comment type="catalytic activity">
    <reaction evidence="1">
        <text>Release of an N-terminal amino acid, Xaa-|-Yaa- from a peptide, amide or arylamide. Xaa is preferably Ala, but may be most amino acids including Pro (slow action). When a terminal hydrophobic residue is followed by a prolyl residue, the two may be released as an intact Xaa-Pro dipeptide.</text>
        <dbReference type="EC" id="3.4.11.2"/>
    </reaction>
</comment>
<dbReference type="GO" id="GO:0008237">
    <property type="term" value="F:metallopeptidase activity"/>
    <property type="evidence" value="ECO:0007669"/>
    <property type="project" value="UniProtKB-KW"/>
</dbReference>
<evidence type="ECO:0000313" key="15">
    <source>
        <dbReference type="EMBL" id="TWT23856.1"/>
    </source>
</evidence>
<dbReference type="SUPFAM" id="SSF63737">
    <property type="entry name" value="Leukotriene A4 hydrolase N-terminal domain"/>
    <property type="match status" value="1"/>
</dbReference>
<dbReference type="GO" id="GO:0016285">
    <property type="term" value="F:alanyl aminopeptidase activity"/>
    <property type="evidence" value="ECO:0007669"/>
    <property type="project" value="UniProtKB-EC"/>
</dbReference>
<dbReference type="GO" id="GO:0005737">
    <property type="term" value="C:cytoplasm"/>
    <property type="evidence" value="ECO:0007669"/>
    <property type="project" value="UniProtKB-SubCell"/>
</dbReference>
<evidence type="ECO:0000256" key="3">
    <source>
        <dbReference type="ARBA" id="ARBA00010136"/>
    </source>
</evidence>
<evidence type="ECO:0000256" key="8">
    <source>
        <dbReference type="ARBA" id="ARBA00022723"/>
    </source>
</evidence>
<evidence type="ECO:0000256" key="6">
    <source>
        <dbReference type="ARBA" id="ARBA00022490"/>
    </source>
</evidence>
<feature type="active site" description="Proton donor" evidence="12">
    <location>
        <position position="402"/>
    </location>
</feature>
<dbReference type="PANTHER" id="PTHR45726">
    <property type="entry name" value="LEUKOTRIENE A-4 HYDROLASE"/>
    <property type="match status" value="1"/>
</dbReference>
<dbReference type="EC" id="3.4.11.2" evidence="4"/>
<keyword evidence="8 13" id="KW-0479">Metal-binding</keyword>
<dbReference type="InterPro" id="IPR027268">
    <property type="entry name" value="Peptidase_M4/M1_CTD_sf"/>
</dbReference>
<evidence type="ECO:0000256" key="2">
    <source>
        <dbReference type="ARBA" id="ARBA00004496"/>
    </source>
</evidence>
<accession>A0A5C5UD17</accession>
<evidence type="ECO:0000256" key="1">
    <source>
        <dbReference type="ARBA" id="ARBA00000098"/>
    </source>
</evidence>
<dbReference type="Proteomes" id="UP000319980">
    <property type="component" value="Unassembled WGS sequence"/>
</dbReference>
<feature type="domain" description="Peptidase M1 membrane alanine aminopeptidase" evidence="14">
    <location>
        <begin position="316"/>
        <end position="468"/>
    </location>
</feature>
<organism evidence="15 16">
    <name type="scientific">Luteimonas marina</name>
    <dbReference type="NCBI Taxonomy" id="488485"/>
    <lineage>
        <taxon>Bacteria</taxon>
        <taxon>Pseudomonadati</taxon>
        <taxon>Pseudomonadota</taxon>
        <taxon>Gammaproteobacteria</taxon>
        <taxon>Lysobacterales</taxon>
        <taxon>Lysobacteraceae</taxon>
        <taxon>Luteimonas</taxon>
    </lineage>
</organism>
<dbReference type="Pfam" id="PF01433">
    <property type="entry name" value="Peptidase_M1"/>
    <property type="match status" value="1"/>
</dbReference>
<keyword evidence="7" id="KW-0645">Protease</keyword>
<keyword evidence="10 13" id="KW-0862">Zinc</keyword>
<dbReference type="InterPro" id="IPR034015">
    <property type="entry name" value="M1_LTA4H"/>
</dbReference>
<proteinExistence type="inferred from homology"/>
<dbReference type="InterPro" id="IPR014782">
    <property type="entry name" value="Peptidase_M1_dom"/>
</dbReference>
<dbReference type="InterPro" id="IPR001930">
    <property type="entry name" value="Peptidase_M1"/>
</dbReference>
<comment type="similarity">
    <text evidence="3">Belongs to the peptidase M1 family.</text>
</comment>
<dbReference type="SUPFAM" id="SSF55486">
    <property type="entry name" value="Metalloproteases ('zincins'), catalytic domain"/>
    <property type="match status" value="1"/>
</dbReference>
<keyword evidence="6" id="KW-0963">Cytoplasm</keyword>
<dbReference type="PANTHER" id="PTHR45726:SF3">
    <property type="entry name" value="LEUKOTRIENE A-4 HYDROLASE"/>
    <property type="match status" value="1"/>
</dbReference>
<keyword evidence="16" id="KW-1185">Reference proteome</keyword>
<dbReference type="AlphaFoldDB" id="A0A5C5UD17"/>
<evidence type="ECO:0000256" key="7">
    <source>
        <dbReference type="ARBA" id="ARBA00022670"/>
    </source>
</evidence>
<dbReference type="GO" id="GO:0006508">
    <property type="term" value="P:proteolysis"/>
    <property type="evidence" value="ECO:0007669"/>
    <property type="project" value="UniProtKB-KW"/>
</dbReference>
<dbReference type="Gene3D" id="1.10.390.10">
    <property type="entry name" value="Neutral Protease Domain 2"/>
    <property type="match status" value="1"/>
</dbReference>
<dbReference type="PRINTS" id="PR00756">
    <property type="entry name" value="ALADIPTASE"/>
</dbReference>
<dbReference type="OrthoDB" id="100605at2"/>
<evidence type="ECO:0000256" key="11">
    <source>
        <dbReference type="ARBA" id="ARBA00023049"/>
    </source>
</evidence>
<dbReference type="InterPro" id="IPR042097">
    <property type="entry name" value="Aminopeptidase_N-like_N_sf"/>
</dbReference>
<evidence type="ECO:0000256" key="5">
    <source>
        <dbReference type="ARBA" id="ARBA00015611"/>
    </source>
</evidence>
<dbReference type="EMBL" id="VOHK01000001">
    <property type="protein sequence ID" value="TWT23856.1"/>
    <property type="molecule type" value="Genomic_DNA"/>
</dbReference>
<name>A0A5C5UD17_9GAMM</name>
<feature type="binding site" evidence="13">
    <location>
        <position position="323"/>
    </location>
    <ligand>
        <name>Zn(2+)</name>
        <dbReference type="ChEBI" id="CHEBI:29105"/>
        <note>catalytic</note>
    </ligand>
</feature>
<feature type="binding site" evidence="13">
    <location>
        <position position="342"/>
    </location>
    <ligand>
        <name>Zn(2+)</name>
        <dbReference type="ChEBI" id="CHEBI:29105"/>
        <note>catalytic</note>
    </ligand>
</feature>
<protein>
    <recommendedName>
        <fullName evidence="5">Aminopeptidase N</fullName>
        <ecNumber evidence="4">3.4.11.2</ecNumber>
    </recommendedName>
</protein>
<dbReference type="GO" id="GO:0008270">
    <property type="term" value="F:zinc ion binding"/>
    <property type="evidence" value="ECO:0007669"/>
    <property type="project" value="InterPro"/>
</dbReference>
<dbReference type="Gene3D" id="2.60.40.1730">
    <property type="entry name" value="tricorn interacting facor f3 domain"/>
    <property type="match status" value="1"/>
</dbReference>
<evidence type="ECO:0000256" key="12">
    <source>
        <dbReference type="PIRSR" id="PIRSR634015-1"/>
    </source>
</evidence>
<evidence type="ECO:0000256" key="13">
    <source>
        <dbReference type="PIRSR" id="PIRSR634015-3"/>
    </source>
</evidence>
<evidence type="ECO:0000313" key="16">
    <source>
        <dbReference type="Proteomes" id="UP000319980"/>
    </source>
</evidence>
<evidence type="ECO:0000256" key="9">
    <source>
        <dbReference type="ARBA" id="ARBA00022801"/>
    </source>
</evidence>
<feature type="binding site" evidence="13">
    <location>
        <position position="319"/>
    </location>
    <ligand>
        <name>Zn(2+)</name>
        <dbReference type="ChEBI" id="CHEBI:29105"/>
        <note>catalytic</note>
    </ligand>
</feature>
<gene>
    <name evidence="15" type="ORF">FQY83_02760</name>
</gene>
<comment type="caution">
    <text evidence="15">The sequence shown here is derived from an EMBL/GenBank/DDBJ whole genome shotgun (WGS) entry which is preliminary data.</text>
</comment>
<comment type="subcellular location">
    <subcellularLocation>
        <location evidence="2">Cytoplasm</location>
    </subcellularLocation>
</comment>